<dbReference type="AlphaFoldDB" id="A0A917H2E5"/>
<evidence type="ECO:0000313" key="2">
    <source>
        <dbReference type="EMBL" id="GGG65767.1"/>
    </source>
</evidence>
<gene>
    <name evidence="2" type="ORF">GCM10011585_04360</name>
</gene>
<dbReference type="RefSeq" id="WP_188552501.1">
    <property type="nucleotide sequence ID" value="NZ_BMGT01000001.1"/>
</dbReference>
<keyword evidence="1" id="KW-0732">Signal</keyword>
<dbReference type="InterPro" id="IPR017853">
    <property type="entry name" value="GH"/>
</dbReference>
<evidence type="ECO:0000313" key="3">
    <source>
        <dbReference type="Proteomes" id="UP000647241"/>
    </source>
</evidence>
<organism evidence="2 3">
    <name type="scientific">Edaphobacter dinghuensis</name>
    <dbReference type="NCBI Taxonomy" id="1560005"/>
    <lineage>
        <taxon>Bacteria</taxon>
        <taxon>Pseudomonadati</taxon>
        <taxon>Acidobacteriota</taxon>
        <taxon>Terriglobia</taxon>
        <taxon>Terriglobales</taxon>
        <taxon>Acidobacteriaceae</taxon>
        <taxon>Edaphobacter</taxon>
    </lineage>
</organism>
<dbReference type="Gene3D" id="3.20.20.80">
    <property type="entry name" value="Glycosidases"/>
    <property type="match status" value="1"/>
</dbReference>
<proteinExistence type="predicted"/>
<dbReference type="PROSITE" id="PS51318">
    <property type="entry name" value="TAT"/>
    <property type="match status" value="1"/>
</dbReference>
<name>A0A917H2E5_9BACT</name>
<dbReference type="EMBL" id="BMGT01000001">
    <property type="protein sequence ID" value="GGG65767.1"/>
    <property type="molecule type" value="Genomic_DNA"/>
</dbReference>
<dbReference type="Proteomes" id="UP000647241">
    <property type="component" value="Unassembled WGS sequence"/>
</dbReference>
<sequence>MSSLDRRRFVALTAAAALTPNLRAFAQTAATAKLTLHTDQPGPTVPEDFIGLSYEIQQLSDPSFFAPSNHGLIAQFRALAPHGVLRLGGNTSDVGWWKPTPNSKQPPLPSNVILRTPPGEQSPMALSYAVTPEAVRNLRAFLDATDWTTLFGINLGTSTPQRAAEEAIFVAKTLGPRLEFFQVGNEPDGFGRRFRDKATWTADRYFDEWLAAANAIRAAVPGAKFGLPDTAGNPHWSTVIADRIAALAPQDRPNVADVTHHYYFTGPPSNPKATLDQLLKTDPRVAKVAETTRAAAIKVGAKYRMTEGNSCYRGGKPGFSDVFGAALWTADYALSLASFGYAGINLHGGSGKAVADSLGGTLPGELLMPDPKAPHPRPFYTPIAEIDGKYVAEPVYFGLKFVQHFAGATMVPVDFDPGAVNATAYAAKLPNGHTLIAVINKDATQSTEITLPGRSKGTLYRLSAPSLTAHEANLSNGERTKSSTLNVPAASAMIFLEN</sequence>
<dbReference type="Gene3D" id="2.60.40.1180">
    <property type="entry name" value="Golgi alpha-mannosidase II"/>
    <property type="match status" value="1"/>
</dbReference>
<protein>
    <recommendedName>
        <fullName evidence="4">Glycosyl hydrolase family 79</fullName>
    </recommendedName>
</protein>
<dbReference type="InterPro" id="IPR052974">
    <property type="entry name" value="GH79_Enzymes"/>
</dbReference>
<dbReference type="PANTHER" id="PTHR36183:SF2">
    <property type="entry name" value="BETA-GLUCURONIDASE C-TERMINAL DOMAIN-CONTAINING PROTEIN"/>
    <property type="match status" value="1"/>
</dbReference>
<feature type="chain" id="PRO_5037939721" description="Glycosyl hydrolase family 79" evidence="1">
    <location>
        <begin position="27"/>
        <end position="498"/>
    </location>
</feature>
<dbReference type="InterPro" id="IPR006311">
    <property type="entry name" value="TAT_signal"/>
</dbReference>
<feature type="signal peptide" evidence="1">
    <location>
        <begin position="1"/>
        <end position="26"/>
    </location>
</feature>
<dbReference type="SUPFAM" id="SSF51445">
    <property type="entry name" value="(Trans)glycosidases"/>
    <property type="match status" value="1"/>
</dbReference>
<accession>A0A917H2E5</accession>
<evidence type="ECO:0008006" key="4">
    <source>
        <dbReference type="Google" id="ProtNLM"/>
    </source>
</evidence>
<comment type="caution">
    <text evidence="2">The sequence shown here is derived from an EMBL/GenBank/DDBJ whole genome shotgun (WGS) entry which is preliminary data.</text>
</comment>
<dbReference type="PANTHER" id="PTHR36183">
    <property type="entry name" value="BETA-GLUCURONIDASE"/>
    <property type="match status" value="1"/>
</dbReference>
<keyword evidence="3" id="KW-1185">Reference proteome</keyword>
<reference evidence="2" key="2">
    <citation type="submission" date="2020-09" db="EMBL/GenBank/DDBJ databases">
        <authorList>
            <person name="Sun Q."/>
            <person name="Zhou Y."/>
        </authorList>
    </citation>
    <scope>NUCLEOTIDE SEQUENCE</scope>
    <source>
        <strain evidence="2">CGMCC 1.12997</strain>
    </source>
</reference>
<reference evidence="2" key="1">
    <citation type="journal article" date="2014" name="Int. J. Syst. Evol. Microbiol.">
        <title>Complete genome sequence of Corynebacterium casei LMG S-19264T (=DSM 44701T), isolated from a smear-ripened cheese.</title>
        <authorList>
            <consortium name="US DOE Joint Genome Institute (JGI-PGF)"/>
            <person name="Walter F."/>
            <person name="Albersmeier A."/>
            <person name="Kalinowski J."/>
            <person name="Ruckert C."/>
        </authorList>
    </citation>
    <scope>NUCLEOTIDE SEQUENCE</scope>
    <source>
        <strain evidence="2">CGMCC 1.12997</strain>
    </source>
</reference>
<dbReference type="InterPro" id="IPR013780">
    <property type="entry name" value="Glyco_hydro_b"/>
</dbReference>
<evidence type="ECO:0000256" key="1">
    <source>
        <dbReference type="SAM" id="SignalP"/>
    </source>
</evidence>